<dbReference type="InterPro" id="IPR018788">
    <property type="entry name" value="Proteasome_assmbl_chp_3"/>
</dbReference>
<sequence>MPSSTKTLQGTHTDISIQHYADSVLVIVTQMGKVGNLVQVSLPATVPVTPSAPDPLQPNLPKLPSPPIAIQLVPLLGAASSDHVQTLHNLYASQIATIVWLADSESPLQVSRKKVIVGIALRKSGENGESELSEAERVTFYGVMSALQELLHQD</sequence>
<dbReference type="Proteomes" id="UP000053593">
    <property type="component" value="Unassembled WGS sequence"/>
</dbReference>
<dbReference type="OrthoDB" id="5593278at2759"/>
<accession>A0A0D0CHK4</accession>
<evidence type="ECO:0000313" key="2">
    <source>
        <dbReference type="Proteomes" id="UP000053593"/>
    </source>
</evidence>
<proteinExistence type="predicted"/>
<organism evidence="1 2">
    <name type="scientific">Collybiopsis luxurians FD-317 M1</name>
    <dbReference type="NCBI Taxonomy" id="944289"/>
    <lineage>
        <taxon>Eukaryota</taxon>
        <taxon>Fungi</taxon>
        <taxon>Dikarya</taxon>
        <taxon>Basidiomycota</taxon>
        <taxon>Agaricomycotina</taxon>
        <taxon>Agaricomycetes</taxon>
        <taxon>Agaricomycetidae</taxon>
        <taxon>Agaricales</taxon>
        <taxon>Marasmiineae</taxon>
        <taxon>Omphalotaceae</taxon>
        <taxon>Collybiopsis</taxon>
        <taxon>Collybiopsis luxurians</taxon>
    </lineage>
</organism>
<name>A0A0D0CHK4_9AGAR</name>
<dbReference type="GO" id="GO:0043248">
    <property type="term" value="P:proteasome assembly"/>
    <property type="evidence" value="ECO:0007669"/>
    <property type="project" value="InterPro"/>
</dbReference>
<protein>
    <recommendedName>
        <fullName evidence="3">Proteasome assembly chaperone 3</fullName>
    </recommendedName>
</protein>
<dbReference type="PANTHER" id="PTHR31051">
    <property type="entry name" value="PROTEASOME ASSEMBLY CHAPERONE 3"/>
    <property type="match status" value="1"/>
</dbReference>
<evidence type="ECO:0000313" key="1">
    <source>
        <dbReference type="EMBL" id="KIK57737.1"/>
    </source>
</evidence>
<reference evidence="1 2" key="1">
    <citation type="submission" date="2014-04" db="EMBL/GenBank/DDBJ databases">
        <title>Evolutionary Origins and Diversification of the Mycorrhizal Mutualists.</title>
        <authorList>
            <consortium name="DOE Joint Genome Institute"/>
            <consortium name="Mycorrhizal Genomics Consortium"/>
            <person name="Kohler A."/>
            <person name="Kuo A."/>
            <person name="Nagy L.G."/>
            <person name="Floudas D."/>
            <person name="Copeland A."/>
            <person name="Barry K.W."/>
            <person name="Cichocki N."/>
            <person name="Veneault-Fourrey C."/>
            <person name="LaButti K."/>
            <person name="Lindquist E.A."/>
            <person name="Lipzen A."/>
            <person name="Lundell T."/>
            <person name="Morin E."/>
            <person name="Murat C."/>
            <person name="Riley R."/>
            <person name="Ohm R."/>
            <person name="Sun H."/>
            <person name="Tunlid A."/>
            <person name="Henrissat B."/>
            <person name="Grigoriev I.V."/>
            <person name="Hibbett D.S."/>
            <person name="Martin F."/>
        </authorList>
    </citation>
    <scope>NUCLEOTIDE SEQUENCE [LARGE SCALE GENOMIC DNA]</scope>
    <source>
        <strain evidence="1 2">FD-317 M1</strain>
    </source>
</reference>
<dbReference type="HOGENOM" id="CLU_105927_0_0_1"/>
<keyword evidence="2" id="KW-1185">Reference proteome</keyword>
<dbReference type="InterPro" id="IPR053720">
    <property type="entry name" value="Psm_Assembly_Chaperone"/>
</dbReference>
<dbReference type="Gene3D" id="3.30.230.90">
    <property type="match status" value="1"/>
</dbReference>
<gene>
    <name evidence="1" type="ORF">GYMLUDRAFT_262906</name>
</gene>
<dbReference type="EMBL" id="KN834789">
    <property type="protein sequence ID" value="KIK57737.1"/>
    <property type="molecule type" value="Genomic_DNA"/>
</dbReference>
<dbReference type="PANTHER" id="PTHR31051:SF1">
    <property type="entry name" value="PROTEASOME ASSEMBLY CHAPERONE 3"/>
    <property type="match status" value="1"/>
</dbReference>
<dbReference type="AlphaFoldDB" id="A0A0D0CHK4"/>
<evidence type="ECO:0008006" key="3">
    <source>
        <dbReference type="Google" id="ProtNLM"/>
    </source>
</evidence>